<protein>
    <recommendedName>
        <fullName evidence="3">Reverse transcriptase zinc-binding domain-containing protein</fullName>
    </recommendedName>
</protein>
<dbReference type="AlphaFoldDB" id="A0AAD6Z7J9"/>
<dbReference type="Proteomes" id="UP001218218">
    <property type="component" value="Unassembled WGS sequence"/>
</dbReference>
<organism evidence="1 2">
    <name type="scientific">Mycena albidolilacea</name>
    <dbReference type="NCBI Taxonomy" id="1033008"/>
    <lineage>
        <taxon>Eukaryota</taxon>
        <taxon>Fungi</taxon>
        <taxon>Dikarya</taxon>
        <taxon>Basidiomycota</taxon>
        <taxon>Agaricomycotina</taxon>
        <taxon>Agaricomycetes</taxon>
        <taxon>Agaricomycetidae</taxon>
        <taxon>Agaricales</taxon>
        <taxon>Marasmiineae</taxon>
        <taxon>Mycenaceae</taxon>
        <taxon>Mycena</taxon>
    </lineage>
</organism>
<dbReference type="EMBL" id="JARIHO010000077">
    <property type="protein sequence ID" value="KAJ7310776.1"/>
    <property type="molecule type" value="Genomic_DNA"/>
</dbReference>
<evidence type="ECO:0008006" key="3">
    <source>
        <dbReference type="Google" id="ProtNLM"/>
    </source>
</evidence>
<sequence>QEISKYNPSDEMIWKSVRSVTLHRLTRDFFWKCIHNTFRVGEFWIHIDGLEIQGQCHTCQVPETLEHIALDCNSPGPKLHYSYGSRLMQ</sequence>
<keyword evidence="2" id="KW-1185">Reference proteome</keyword>
<reference evidence="1" key="1">
    <citation type="submission" date="2023-03" db="EMBL/GenBank/DDBJ databases">
        <title>Massive genome expansion in bonnet fungi (Mycena s.s.) driven by repeated elements and novel gene families across ecological guilds.</title>
        <authorList>
            <consortium name="Lawrence Berkeley National Laboratory"/>
            <person name="Harder C.B."/>
            <person name="Miyauchi S."/>
            <person name="Viragh M."/>
            <person name="Kuo A."/>
            <person name="Thoen E."/>
            <person name="Andreopoulos B."/>
            <person name="Lu D."/>
            <person name="Skrede I."/>
            <person name="Drula E."/>
            <person name="Henrissat B."/>
            <person name="Morin E."/>
            <person name="Kohler A."/>
            <person name="Barry K."/>
            <person name="LaButti K."/>
            <person name="Morin E."/>
            <person name="Salamov A."/>
            <person name="Lipzen A."/>
            <person name="Mereny Z."/>
            <person name="Hegedus B."/>
            <person name="Baldrian P."/>
            <person name="Stursova M."/>
            <person name="Weitz H."/>
            <person name="Taylor A."/>
            <person name="Grigoriev I.V."/>
            <person name="Nagy L.G."/>
            <person name="Martin F."/>
            <person name="Kauserud H."/>
        </authorList>
    </citation>
    <scope>NUCLEOTIDE SEQUENCE</scope>
    <source>
        <strain evidence="1">CBHHK002</strain>
    </source>
</reference>
<name>A0AAD6Z7J9_9AGAR</name>
<proteinExistence type="predicted"/>
<comment type="caution">
    <text evidence="1">The sequence shown here is derived from an EMBL/GenBank/DDBJ whole genome shotgun (WGS) entry which is preliminary data.</text>
</comment>
<feature type="non-terminal residue" evidence="1">
    <location>
        <position position="89"/>
    </location>
</feature>
<evidence type="ECO:0000313" key="2">
    <source>
        <dbReference type="Proteomes" id="UP001218218"/>
    </source>
</evidence>
<gene>
    <name evidence="1" type="ORF">DFH08DRAFT_625475</name>
</gene>
<accession>A0AAD6Z7J9</accession>
<feature type="non-terminal residue" evidence="1">
    <location>
        <position position="1"/>
    </location>
</feature>
<evidence type="ECO:0000313" key="1">
    <source>
        <dbReference type="EMBL" id="KAJ7310776.1"/>
    </source>
</evidence>